<dbReference type="GeneID" id="113399459"/>
<dbReference type="InterPro" id="IPR012674">
    <property type="entry name" value="Calycin"/>
</dbReference>
<keyword evidence="2" id="KW-1015">Disulfide bond</keyword>
<dbReference type="Proteomes" id="UP001652626">
    <property type="component" value="Chromosome 19"/>
</dbReference>
<dbReference type="SUPFAM" id="SSF50814">
    <property type="entry name" value="Lipocalins"/>
    <property type="match status" value="1"/>
</dbReference>
<dbReference type="GO" id="GO:0031409">
    <property type="term" value="F:pigment binding"/>
    <property type="evidence" value="ECO:0007669"/>
    <property type="project" value="InterPro"/>
</dbReference>
<name>A0A8B8IBD0_VANTA</name>
<evidence type="ECO:0000256" key="1">
    <source>
        <dbReference type="ARBA" id="ARBA00006889"/>
    </source>
</evidence>
<dbReference type="InterPro" id="IPR000566">
    <property type="entry name" value="Lipocln_cytosolic_FA-bd_dom"/>
</dbReference>
<dbReference type="PRINTS" id="PR01273">
    <property type="entry name" value="INVTBRTCOLOR"/>
</dbReference>
<sequence>MDKHFFTIITLVLNSQILCNCQVLLFGSCAHVETMKYFELERFLGKWNVVERFPVWYEENGSCGYKLIQQCGRRIEFQHGYVKNGVKYILHVNSTYAPGDEAIFSIEENNIDPIGIPLSIITTDYSNYAIVYGCKVNDTLNLKYVVAWILSRSTTLGPELTERAHQELNSLPFGSVAYLEKVDQNDCSYHWSAHVHAVYNNDTDKDK</sequence>
<dbReference type="RefSeq" id="XP_026494388.2">
    <property type="nucleotide sequence ID" value="XM_026638603.2"/>
</dbReference>
<dbReference type="OrthoDB" id="565904at2759"/>
<dbReference type="Gene3D" id="2.40.128.20">
    <property type="match status" value="1"/>
</dbReference>
<keyword evidence="5" id="KW-1185">Reference proteome</keyword>
<dbReference type="PANTHER" id="PTHR10612">
    <property type="entry name" value="APOLIPOPROTEIN D"/>
    <property type="match status" value="1"/>
</dbReference>
<dbReference type="PROSITE" id="PS51257">
    <property type="entry name" value="PROKAR_LIPOPROTEIN"/>
    <property type="match status" value="1"/>
</dbReference>
<feature type="signal peptide" evidence="3">
    <location>
        <begin position="1"/>
        <end position="21"/>
    </location>
</feature>
<dbReference type="GO" id="GO:0005737">
    <property type="term" value="C:cytoplasm"/>
    <property type="evidence" value="ECO:0007669"/>
    <property type="project" value="TreeGrafter"/>
</dbReference>
<feature type="domain" description="Lipocalin/cytosolic fatty-acid binding" evidence="4">
    <location>
        <begin position="45"/>
        <end position="178"/>
    </location>
</feature>
<accession>A0A8B8IBD0</accession>
<protein>
    <submittedName>
        <fullName evidence="6">Lopap-like</fullName>
    </submittedName>
</protein>
<evidence type="ECO:0000256" key="2">
    <source>
        <dbReference type="ARBA" id="ARBA00023157"/>
    </source>
</evidence>
<dbReference type="Pfam" id="PF00061">
    <property type="entry name" value="Lipocalin"/>
    <property type="match status" value="1"/>
</dbReference>
<organism evidence="5 6">
    <name type="scientific">Vanessa tameamea</name>
    <name type="common">Kamehameha butterfly</name>
    <dbReference type="NCBI Taxonomy" id="334116"/>
    <lineage>
        <taxon>Eukaryota</taxon>
        <taxon>Metazoa</taxon>
        <taxon>Ecdysozoa</taxon>
        <taxon>Arthropoda</taxon>
        <taxon>Hexapoda</taxon>
        <taxon>Insecta</taxon>
        <taxon>Pterygota</taxon>
        <taxon>Neoptera</taxon>
        <taxon>Endopterygota</taxon>
        <taxon>Lepidoptera</taxon>
        <taxon>Glossata</taxon>
        <taxon>Ditrysia</taxon>
        <taxon>Papilionoidea</taxon>
        <taxon>Nymphalidae</taxon>
        <taxon>Nymphalinae</taxon>
        <taxon>Vanessa</taxon>
    </lineage>
</organism>
<evidence type="ECO:0000313" key="5">
    <source>
        <dbReference type="Proteomes" id="UP001652626"/>
    </source>
</evidence>
<reference evidence="6" key="1">
    <citation type="submission" date="2025-08" db="UniProtKB">
        <authorList>
            <consortium name="RefSeq"/>
        </authorList>
    </citation>
    <scope>IDENTIFICATION</scope>
    <source>
        <tissue evidence="6">Whole body</tissue>
    </source>
</reference>
<dbReference type="GO" id="GO:0006629">
    <property type="term" value="P:lipid metabolic process"/>
    <property type="evidence" value="ECO:0007669"/>
    <property type="project" value="TreeGrafter"/>
</dbReference>
<feature type="chain" id="PRO_5045015833" evidence="3">
    <location>
        <begin position="22"/>
        <end position="207"/>
    </location>
</feature>
<evidence type="ECO:0000313" key="6">
    <source>
        <dbReference type="RefSeq" id="XP_026494388.2"/>
    </source>
</evidence>
<dbReference type="AlphaFoldDB" id="A0A8B8IBD0"/>
<dbReference type="PANTHER" id="PTHR10612:SF34">
    <property type="entry name" value="APOLIPOPROTEIN D"/>
    <property type="match status" value="1"/>
</dbReference>
<proteinExistence type="inferred from homology"/>
<dbReference type="InterPro" id="IPR003057">
    <property type="entry name" value="Invtbrt_color"/>
</dbReference>
<evidence type="ECO:0000259" key="4">
    <source>
        <dbReference type="Pfam" id="PF00061"/>
    </source>
</evidence>
<dbReference type="OMA" id="KYISAWI"/>
<evidence type="ECO:0000256" key="3">
    <source>
        <dbReference type="PIRNR" id="PIRNR036893"/>
    </source>
</evidence>
<gene>
    <name evidence="6" type="primary">LOC113399459</name>
</gene>
<dbReference type="GO" id="GO:0000302">
    <property type="term" value="P:response to reactive oxygen species"/>
    <property type="evidence" value="ECO:0007669"/>
    <property type="project" value="TreeGrafter"/>
</dbReference>
<keyword evidence="3" id="KW-0732">Signal</keyword>
<dbReference type="PIRSF" id="PIRSF036893">
    <property type="entry name" value="Lipocalin_ApoD"/>
    <property type="match status" value="1"/>
</dbReference>
<comment type="similarity">
    <text evidence="1 3">Belongs to the calycin superfamily. Lipocalin family.</text>
</comment>
<dbReference type="InterPro" id="IPR022271">
    <property type="entry name" value="Lipocalin_ApoD"/>
</dbReference>